<comment type="subcellular location">
    <subcellularLocation>
        <location evidence="1">Nucleus</location>
    </subcellularLocation>
</comment>
<keyword evidence="5" id="KW-0539">Nucleus</keyword>
<reference evidence="8" key="1">
    <citation type="submission" date="2021-03" db="EMBL/GenBank/DDBJ databases">
        <authorList>
            <consortium name="Genoscope - CEA"/>
            <person name="William W."/>
        </authorList>
    </citation>
    <scope>NUCLEOTIDE SEQUENCE</scope>
    <source>
        <strain evidence="8">Doubled-haploid Pahang</strain>
    </source>
</reference>
<evidence type="ECO:0000259" key="7">
    <source>
        <dbReference type="PROSITE" id="PS50217"/>
    </source>
</evidence>
<feature type="domain" description="BZIP" evidence="7">
    <location>
        <begin position="61"/>
        <end position="108"/>
    </location>
</feature>
<proteinExistence type="predicted"/>
<evidence type="ECO:0000256" key="4">
    <source>
        <dbReference type="ARBA" id="ARBA00023163"/>
    </source>
</evidence>
<dbReference type="AlphaFoldDB" id="A0A8D7F648"/>
<evidence type="ECO:0000256" key="1">
    <source>
        <dbReference type="ARBA" id="ARBA00004123"/>
    </source>
</evidence>
<dbReference type="GO" id="GO:0003700">
    <property type="term" value="F:DNA-binding transcription factor activity"/>
    <property type="evidence" value="ECO:0007669"/>
    <property type="project" value="InterPro"/>
</dbReference>
<accession>A0A8D7F648</accession>
<keyword evidence="2" id="KW-0805">Transcription regulation</keyword>
<evidence type="ECO:0000256" key="2">
    <source>
        <dbReference type="ARBA" id="ARBA00023015"/>
    </source>
</evidence>
<dbReference type="FunFam" id="1.20.5.170:FF:000020">
    <property type="entry name" value="BZIP transcription factor"/>
    <property type="match status" value="1"/>
</dbReference>
<dbReference type="GO" id="GO:0003677">
    <property type="term" value="F:DNA binding"/>
    <property type="evidence" value="ECO:0007669"/>
    <property type="project" value="UniProtKB-KW"/>
</dbReference>
<dbReference type="InterPro" id="IPR046347">
    <property type="entry name" value="bZIP_sf"/>
</dbReference>
<dbReference type="Pfam" id="PF00170">
    <property type="entry name" value="bZIP_1"/>
    <property type="match status" value="1"/>
</dbReference>
<gene>
    <name evidence="8" type="ORF">GSMUA_118480.1</name>
</gene>
<dbReference type="InterPro" id="IPR045314">
    <property type="entry name" value="bZIP_plant_GBF1"/>
</dbReference>
<protein>
    <submittedName>
        <fullName evidence="8">(wild Malaysian banana) hypothetical protein</fullName>
    </submittedName>
</protein>
<keyword evidence="4" id="KW-0804">Transcription</keyword>
<keyword evidence="6" id="KW-0175">Coiled coil</keyword>
<dbReference type="PANTHER" id="PTHR45764:SF76">
    <property type="entry name" value="OS02G0132500 PROTEIN"/>
    <property type="match status" value="1"/>
</dbReference>
<feature type="coiled-coil region" evidence="6">
    <location>
        <begin position="79"/>
        <end position="106"/>
    </location>
</feature>
<evidence type="ECO:0000256" key="6">
    <source>
        <dbReference type="SAM" id="Coils"/>
    </source>
</evidence>
<keyword evidence="3" id="KW-0238">DNA-binding</keyword>
<dbReference type="EMBL" id="HG996469">
    <property type="protein sequence ID" value="CAG1842053.1"/>
    <property type="molecule type" value="Genomic_DNA"/>
</dbReference>
<organism evidence="8">
    <name type="scientific">Musa acuminata subsp. malaccensis</name>
    <name type="common">Wild banana</name>
    <name type="synonym">Musa malaccensis</name>
    <dbReference type="NCBI Taxonomy" id="214687"/>
    <lineage>
        <taxon>Eukaryota</taxon>
        <taxon>Viridiplantae</taxon>
        <taxon>Streptophyta</taxon>
        <taxon>Embryophyta</taxon>
        <taxon>Tracheophyta</taxon>
        <taxon>Spermatophyta</taxon>
        <taxon>Magnoliopsida</taxon>
        <taxon>Liliopsida</taxon>
        <taxon>Zingiberales</taxon>
        <taxon>Musaceae</taxon>
        <taxon>Musa</taxon>
    </lineage>
</organism>
<dbReference type="PANTHER" id="PTHR45764">
    <property type="entry name" value="BZIP TRANSCRIPTION FACTOR 44"/>
    <property type="match status" value="1"/>
</dbReference>
<dbReference type="SUPFAM" id="SSF57959">
    <property type="entry name" value="Leucine zipper domain"/>
    <property type="match status" value="1"/>
</dbReference>
<sequence>MSAIISEILLSGFMISSTLRRRTHLVQSFSTIAFMASPCGTSSGSSLLQNSGSEQDLQAVINQKQKRMTSNRESARRSRIRKQKHFDDLTAQLNQLRKENSQILTSLSLTTHHYFAVEADNSVLRTQMVELSSRLQSLDEILQCLNGNNPISNGLSINDSFSNPCNFTYMNQPIMASADMFPY</sequence>
<evidence type="ECO:0000313" key="8">
    <source>
        <dbReference type="EMBL" id="CAG1842053.1"/>
    </source>
</evidence>
<evidence type="ECO:0000256" key="5">
    <source>
        <dbReference type="ARBA" id="ARBA00023242"/>
    </source>
</evidence>
<dbReference type="PROSITE" id="PS00036">
    <property type="entry name" value="BZIP_BASIC"/>
    <property type="match status" value="1"/>
</dbReference>
<dbReference type="PROSITE" id="PS50217">
    <property type="entry name" value="BZIP"/>
    <property type="match status" value="1"/>
</dbReference>
<feature type="non-terminal residue" evidence="8">
    <location>
        <position position="1"/>
    </location>
</feature>
<dbReference type="Gene3D" id="1.20.5.170">
    <property type="match status" value="1"/>
</dbReference>
<dbReference type="GO" id="GO:0005634">
    <property type="term" value="C:nucleus"/>
    <property type="evidence" value="ECO:0007669"/>
    <property type="project" value="UniProtKB-SubCell"/>
</dbReference>
<dbReference type="InterPro" id="IPR004827">
    <property type="entry name" value="bZIP"/>
</dbReference>
<name>A0A8D7F648_MUSAM</name>
<dbReference type="SMART" id="SM00338">
    <property type="entry name" value="BRLZ"/>
    <property type="match status" value="1"/>
</dbReference>
<dbReference type="CDD" id="cd14702">
    <property type="entry name" value="bZIP_plant_GBF1"/>
    <property type="match status" value="1"/>
</dbReference>
<evidence type="ECO:0000256" key="3">
    <source>
        <dbReference type="ARBA" id="ARBA00023125"/>
    </source>
</evidence>
<dbReference type="GO" id="GO:0046982">
    <property type="term" value="F:protein heterodimerization activity"/>
    <property type="evidence" value="ECO:0007669"/>
    <property type="project" value="UniProtKB-ARBA"/>
</dbReference>